<organism evidence="1 2">
    <name type="scientific">Linnemannia exigua</name>
    <dbReference type="NCBI Taxonomy" id="604196"/>
    <lineage>
        <taxon>Eukaryota</taxon>
        <taxon>Fungi</taxon>
        <taxon>Fungi incertae sedis</taxon>
        <taxon>Mucoromycota</taxon>
        <taxon>Mortierellomycotina</taxon>
        <taxon>Mortierellomycetes</taxon>
        <taxon>Mortierellales</taxon>
        <taxon>Mortierellaceae</taxon>
        <taxon>Linnemannia</taxon>
    </lineage>
</organism>
<feature type="non-terminal residue" evidence="1">
    <location>
        <position position="61"/>
    </location>
</feature>
<evidence type="ECO:0000313" key="2">
    <source>
        <dbReference type="Proteomes" id="UP001194580"/>
    </source>
</evidence>
<dbReference type="EMBL" id="JAAAIL010000443">
    <property type="protein sequence ID" value="KAG0275733.1"/>
    <property type="molecule type" value="Genomic_DNA"/>
</dbReference>
<name>A0AAD4H7C6_9FUNG</name>
<reference evidence="1" key="1">
    <citation type="journal article" date="2020" name="Fungal Divers.">
        <title>Resolving the Mortierellaceae phylogeny through synthesis of multi-gene phylogenetics and phylogenomics.</title>
        <authorList>
            <person name="Vandepol N."/>
            <person name="Liber J."/>
            <person name="Desiro A."/>
            <person name="Na H."/>
            <person name="Kennedy M."/>
            <person name="Barry K."/>
            <person name="Grigoriev I.V."/>
            <person name="Miller A.N."/>
            <person name="O'Donnell K."/>
            <person name="Stajich J.E."/>
            <person name="Bonito G."/>
        </authorList>
    </citation>
    <scope>NUCLEOTIDE SEQUENCE</scope>
    <source>
        <strain evidence="1">NRRL 28262</strain>
    </source>
</reference>
<sequence length="61" mass="6856">MQLAQELPQSLTQAVRIVNRAGQSVNEPSGPSEVLYVDCHRDTTSRQTIILWSDILDAFKK</sequence>
<accession>A0AAD4H7C6</accession>
<evidence type="ECO:0000313" key="1">
    <source>
        <dbReference type="EMBL" id="KAG0275733.1"/>
    </source>
</evidence>
<dbReference type="Proteomes" id="UP001194580">
    <property type="component" value="Unassembled WGS sequence"/>
</dbReference>
<keyword evidence="2" id="KW-1185">Reference proteome</keyword>
<dbReference type="AlphaFoldDB" id="A0AAD4H7C6"/>
<comment type="caution">
    <text evidence="1">The sequence shown here is derived from an EMBL/GenBank/DDBJ whole genome shotgun (WGS) entry which is preliminary data.</text>
</comment>
<protein>
    <submittedName>
        <fullName evidence="1">Uncharacterized protein</fullName>
    </submittedName>
</protein>
<proteinExistence type="predicted"/>
<gene>
    <name evidence="1" type="ORF">BGZ95_008444</name>
</gene>